<feature type="transmembrane region" description="Helical" evidence="1">
    <location>
        <begin position="6"/>
        <end position="25"/>
    </location>
</feature>
<reference evidence="2 3" key="1">
    <citation type="submission" date="2020-03" db="EMBL/GenBank/DDBJ databases">
        <title>Genomic Encyclopedia of Type Strains, Phase IV (KMG-IV): sequencing the most valuable type-strain genomes for metagenomic binning, comparative biology and taxonomic classification.</title>
        <authorList>
            <person name="Goeker M."/>
        </authorList>
    </citation>
    <scope>NUCLEOTIDE SEQUENCE [LARGE SCALE GENOMIC DNA]</scope>
    <source>
        <strain evidence="2 3">DSM 102865</strain>
    </source>
</reference>
<evidence type="ECO:0000313" key="2">
    <source>
        <dbReference type="EMBL" id="NIJ55008.1"/>
    </source>
</evidence>
<comment type="caution">
    <text evidence="2">The sequence shown here is derived from an EMBL/GenBank/DDBJ whole genome shotgun (WGS) entry which is preliminary data.</text>
</comment>
<keyword evidence="1" id="KW-0472">Membrane</keyword>
<dbReference type="RefSeq" id="WP_167274179.1">
    <property type="nucleotide sequence ID" value="NZ_JAASQJ010000004.1"/>
</dbReference>
<keyword evidence="3" id="KW-1185">Reference proteome</keyword>
<name>A0ABX0UPT5_9BACT</name>
<sequence>MELIIIQISYLVQAGVVLLLLIIAFKIIKALKSAPQTVAQRILKHGSEARAKVLSTEHVPGLQDQIKLLLQVEPKSGRNFVVEIVANTQDNDVIELHCGSTVSVMYNPINRQQVVLTGKL</sequence>
<keyword evidence="1" id="KW-0812">Transmembrane</keyword>
<protein>
    <recommendedName>
        <fullName evidence="4">DUF3592 domain-containing protein</fullName>
    </recommendedName>
</protein>
<dbReference type="Proteomes" id="UP001179181">
    <property type="component" value="Unassembled WGS sequence"/>
</dbReference>
<evidence type="ECO:0000256" key="1">
    <source>
        <dbReference type="SAM" id="Phobius"/>
    </source>
</evidence>
<dbReference type="EMBL" id="JAASQJ010000004">
    <property type="protein sequence ID" value="NIJ55008.1"/>
    <property type="molecule type" value="Genomic_DNA"/>
</dbReference>
<gene>
    <name evidence="2" type="ORF">FHS68_004195</name>
</gene>
<proteinExistence type="predicted"/>
<keyword evidence="1" id="KW-1133">Transmembrane helix</keyword>
<organism evidence="2 3">
    <name type="scientific">Dyadobacter arcticus</name>
    <dbReference type="NCBI Taxonomy" id="1078754"/>
    <lineage>
        <taxon>Bacteria</taxon>
        <taxon>Pseudomonadati</taxon>
        <taxon>Bacteroidota</taxon>
        <taxon>Cytophagia</taxon>
        <taxon>Cytophagales</taxon>
        <taxon>Spirosomataceae</taxon>
        <taxon>Dyadobacter</taxon>
    </lineage>
</organism>
<accession>A0ABX0UPT5</accession>
<evidence type="ECO:0008006" key="4">
    <source>
        <dbReference type="Google" id="ProtNLM"/>
    </source>
</evidence>
<evidence type="ECO:0000313" key="3">
    <source>
        <dbReference type="Proteomes" id="UP001179181"/>
    </source>
</evidence>